<gene>
    <name evidence="2" type="ORF">PYS65_06080</name>
</gene>
<keyword evidence="2" id="KW-0067">ATP-binding</keyword>
<name>A0ABY8JVC3_9ACTN</name>
<evidence type="ECO:0000313" key="3">
    <source>
        <dbReference type="Proteomes" id="UP001216440"/>
    </source>
</evidence>
<evidence type="ECO:0000313" key="2">
    <source>
        <dbReference type="EMBL" id="WGD39736.1"/>
    </source>
</evidence>
<organism evidence="2 3">
    <name type="scientific">Streptomyces cathayae</name>
    <dbReference type="NCBI Taxonomy" id="3031124"/>
    <lineage>
        <taxon>Bacteria</taxon>
        <taxon>Bacillati</taxon>
        <taxon>Actinomycetota</taxon>
        <taxon>Actinomycetes</taxon>
        <taxon>Kitasatosporales</taxon>
        <taxon>Streptomycetaceae</taxon>
        <taxon>Streptomyces</taxon>
    </lineage>
</organism>
<dbReference type="InterPro" id="IPR007421">
    <property type="entry name" value="Schlafen_AlbA_2_dom"/>
</dbReference>
<keyword evidence="3" id="KW-1185">Reference proteome</keyword>
<dbReference type="EMBL" id="CP121682">
    <property type="protein sequence ID" value="WGD39736.1"/>
    <property type="molecule type" value="Genomic_DNA"/>
</dbReference>
<dbReference type="InterPro" id="IPR038461">
    <property type="entry name" value="Schlafen_AlbA_2_dom_sf"/>
</dbReference>
<feature type="domain" description="Schlafen AlbA-2" evidence="1">
    <location>
        <begin position="282"/>
        <end position="401"/>
    </location>
</feature>
<dbReference type="Proteomes" id="UP001216440">
    <property type="component" value="Chromosome"/>
</dbReference>
<reference evidence="2 3" key="1">
    <citation type="submission" date="2023-03" db="EMBL/GenBank/DDBJ databases">
        <authorList>
            <person name="Mo P."/>
        </authorList>
    </citation>
    <scope>NUCLEOTIDE SEQUENCE [LARGE SCALE GENOMIC DNA]</scope>
    <source>
        <strain evidence="2 3">HUAS 5</strain>
    </source>
</reference>
<proteinExistence type="predicted"/>
<dbReference type="PANTHER" id="PTHR30595">
    <property type="entry name" value="GLPR-RELATED TRANSCRIPTIONAL REPRESSOR"/>
    <property type="match status" value="1"/>
</dbReference>
<sequence>MANGGQMETAALVAMLSERALVKVKLALVADAQQWRLHHGQVTLDDDAPLKDRAWRYSTATFLELRLPGPTVAALLRGDDQDVHGLRVVSPDPVSSSASTYRLRGQEEWGRVTTPWPRTEWTINRDTSAPQPGHGLLVGGGPSFLNFDQALNAFLHQRPHDSTAGRADLWRIVLPQRAGWFAQITIGPDLLTAVVDGEALNGAVLELSWAAGNQSQSVDGADTYRFPLPHGLAHESLLMLRREDQWLDWRSFPAPTYGRARDASVVWEQPGPELDILLANGEGQYLECKREVPEGDSRKKMLKTIAAFASQDGGTVLIGVRDDLQVVGLPEGANVDKQVLQVVGMIRDNLEPVPAYETRVIDHDGKTVLAIEVSGGGQMYAYRDGQRAEFYVRVGPNTVPARHHEIAAGFRQAPTVATF</sequence>
<dbReference type="Gene3D" id="3.30.950.30">
    <property type="entry name" value="Schlafen, AAA domain"/>
    <property type="match status" value="1"/>
</dbReference>
<dbReference type="GO" id="GO:0005524">
    <property type="term" value="F:ATP binding"/>
    <property type="evidence" value="ECO:0007669"/>
    <property type="project" value="UniProtKB-KW"/>
</dbReference>
<dbReference type="PANTHER" id="PTHR30595:SF6">
    <property type="entry name" value="SCHLAFEN ALBA-2 DOMAIN-CONTAINING PROTEIN"/>
    <property type="match status" value="1"/>
</dbReference>
<dbReference type="RefSeq" id="WP_279332755.1">
    <property type="nucleotide sequence ID" value="NZ_CP121682.1"/>
</dbReference>
<dbReference type="Pfam" id="PF04326">
    <property type="entry name" value="SLFN_AlbA_2"/>
    <property type="match status" value="1"/>
</dbReference>
<protein>
    <submittedName>
        <fullName evidence="2">ATP-binding protein</fullName>
    </submittedName>
</protein>
<evidence type="ECO:0000259" key="1">
    <source>
        <dbReference type="Pfam" id="PF04326"/>
    </source>
</evidence>
<accession>A0ABY8JVC3</accession>
<keyword evidence="2" id="KW-0547">Nucleotide-binding</keyword>